<protein>
    <submittedName>
        <fullName evidence="6">LacI family DNA-binding transcriptional regulator</fullName>
    </submittedName>
</protein>
<dbReference type="PROSITE" id="PS50932">
    <property type="entry name" value="HTH_LACI_2"/>
    <property type="match status" value="1"/>
</dbReference>
<accession>A0ABW7Q183</accession>
<dbReference type="PANTHER" id="PTHR30146">
    <property type="entry name" value="LACI-RELATED TRANSCRIPTIONAL REPRESSOR"/>
    <property type="match status" value="1"/>
</dbReference>
<evidence type="ECO:0000256" key="4">
    <source>
        <dbReference type="ARBA" id="ARBA00023163"/>
    </source>
</evidence>
<dbReference type="InterPro" id="IPR001761">
    <property type="entry name" value="Peripla_BP/Lac1_sug-bd_dom"/>
</dbReference>
<dbReference type="SUPFAM" id="SSF53822">
    <property type="entry name" value="Periplasmic binding protein-like I"/>
    <property type="match status" value="1"/>
</dbReference>
<dbReference type="Pfam" id="PF00532">
    <property type="entry name" value="Peripla_BP_1"/>
    <property type="match status" value="1"/>
</dbReference>
<evidence type="ECO:0000256" key="2">
    <source>
        <dbReference type="ARBA" id="ARBA00023015"/>
    </source>
</evidence>
<dbReference type="PROSITE" id="PS00356">
    <property type="entry name" value="HTH_LACI_1"/>
    <property type="match status" value="1"/>
</dbReference>
<keyword evidence="1" id="KW-0678">Repressor</keyword>
<dbReference type="SMART" id="SM00354">
    <property type="entry name" value="HTH_LACI"/>
    <property type="match status" value="1"/>
</dbReference>
<name>A0ABW7Q183_9GAMM</name>
<dbReference type="RefSeq" id="WP_397218053.1">
    <property type="nucleotide sequence ID" value="NZ_JBGFSN010000012.1"/>
</dbReference>
<dbReference type="PANTHER" id="PTHR30146:SF148">
    <property type="entry name" value="HTH-TYPE TRANSCRIPTIONAL REPRESSOR PURR-RELATED"/>
    <property type="match status" value="1"/>
</dbReference>
<sequence>MKKKNNRITINDVARKAGVSSAAAGRALGNYGYVSEEIKEKIMRAAADLGYVANQVARAMITGKSQTIGVVGADISNPFFAEALRGISDVARRHEFGVLITSSDEEVPREQDAVRILLEKQVDGLIVSPADINNCRHLQQAISQGIPVALLDRQLSTLAADAVLIDNVHASREATRYLLSCGHHRIAIITELSSDYDARLALEPEHFSRIDATRLNSSGSRLLGYLLAHHEMGIPVERALIRRTGKYCAQRAYEETLSVLDEVRPGAIFAVDNVMTQGAYRAVREREIAIPDGLSFFAFDELDWLTLTTPRISTVAQPIYKMGVHVAELLFRRISQPDLPVSWQTWQVEMKLRESVAKAGEVAAKQDI</sequence>
<dbReference type="Gene3D" id="3.40.50.2300">
    <property type="match status" value="2"/>
</dbReference>
<dbReference type="SUPFAM" id="SSF47413">
    <property type="entry name" value="lambda repressor-like DNA-binding domains"/>
    <property type="match status" value="1"/>
</dbReference>
<comment type="caution">
    <text evidence="6">The sequence shown here is derived from an EMBL/GenBank/DDBJ whole genome shotgun (WGS) entry which is preliminary data.</text>
</comment>
<dbReference type="EMBL" id="JBGFSN010000012">
    <property type="protein sequence ID" value="MFH8136348.1"/>
    <property type="molecule type" value="Genomic_DNA"/>
</dbReference>
<keyword evidence="3 6" id="KW-0238">DNA-binding</keyword>
<keyword evidence="2" id="KW-0805">Transcription regulation</keyword>
<gene>
    <name evidence="6" type="ORF">ABU178_19580</name>
</gene>
<reference evidence="6 7" key="1">
    <citation type="submission" date="2024-08" db="EMBL/GenBank/DDBJ databases">
        <title>Pantoea ronii - a newly identified human opportunistic pathogen.</title>
        <authorList>
            <person name="Keidar-Friedman D."/>
            <person name="Sorek N."/>
            <person name="Leshin-Carmel D."/>
            <person name="Tsur A."/>
            <person name="Amsalem M."/>
            <person name="Tolkach D."/>
            <person name="Brosh-Nissimov T."/>
        </authorList>
    </citation>
    <scope>NUCLEOTIDE SEQUENCE [LARGE SCALE GENOMIC DNA]</scope>
    <source>
        <strain evidence="6 7">AA23256</strain>
    </source>
</reference>
<evidence type="ECO:0000313" key="7">
    <source>
        <dbReference type="Proteomes" id="UP001611251"/>
    </source>
</evidence>
<evidence type="ECO:0000256" key="1">
    <source>
        <dbReference type="ARBA" id="ARBA00022491"/>
    </source>
</evidence>
<organism evidence="6 7">
    <name type="scientific">Pantoea osteomyelitidis</name>
    <dbReference type="NCBI Taxonomy" id="3230026"/>
    <lineage>
        <taxon>Bacteria</taxon>
        <taxon>Pseudomonadati</taxon>
        <taxon>Pseudomonadota</taxon>
        <taxon>Gammaproteobacteria</taxon>
        <taxon>Enterobacterales</taxon>
        <taxon>Erwiniaceae</taxon>
        <taxon>Pantoea</taxon>
    </lineage>
</organism>
<dbReference type="Gene3D" id="1.10.260.40">
    <property type="entry name" value="lambda repressor-like DNA-binding domains"/>
    <property type="match status" value="1"/>
</dbReference>
<keyword evidence="7" id="KW-1185">Reference proteome</keyword>
<evidence type="ECO:0000259" key="5">
    <source>
        <dbReference type="PROSITE" id="PS50932"/>
    </source>
</evidence>
<keyword evidence="4" id="KW-0804">Transcription</keyword>
<feature type="domain" description="HTH lacI-type" evidence="5">
    <location>
        <begin position="8"/>
        <end position="62"/>
    </location>
</feature>
<dbReference type="InterPro" id="IPR000843">
    <property type="entry name" value="HTH_LacI"/>
</dbReference>
<dbReference type="CDD" id="cd06267">
    <property type="entry name" value="PBP1_LacI_sugar_binding-like"/>
    <property type="match status" value="1"/>
</dbReference>
<dbReference type="Proteomes" id="UP001611251">
    <property type="component" value="Unassembled WGS sequence"/>
</dbReference>
<dbReference type="InterPro" id="IPR028082">
    <property type="entry name" value="Peripla_BP_I"/>
</dbReference>
<proteinExistence type="predicted"/>
<dbReference type="InterPro" id="IPR010982">
    <property type="entry name" value="Lambda_DNA-bd_dom_sf"/>
</dbReference>
<dbReference type="CDD" id="cd01392">
    <property type="entry name" value="HTH_LacI"/>
    <property type="match status" value="1"/>
</dbReference>
<evidence type="ECO:0000313" key="6">
    <source>
        <dbReference type="EMBL" id="MFH8136348.1"/>
    </source>
</evidence>
<dbReference type="Pfam" id="PF00356">
    <property type="entry name" value="LacI"/>
    <property type="match status" value="1"/>
</dbReference>
<evidence type="ECO:0000256" key="3">
    <source>
        <dbReference type="ARBA" id="ARBA00023125"/>
    </source>
</evidence>
<dbReference type="GO" id="GO:0003677">
    <property type="term" value="F:DNA binding"/>
    <property type="evidence" value="ECO:0007669"/>
    <property type="project" value="UniProtKB-KW"/>
</dbReference>